<sequence>MPFLSQDHRPIPTKDILSWYFDEPQCDQDKPIYIDAADPSRSWTHRQARTAVRKIGAGLKALGLKKGDTVCLHSFNDVNYPILVNGILAAGCIYSGTNPGYTAHELKHTIKCAHVKFIITEPEMLPNILAAADDTNISRSSILIFDNLPEQSVPQGFKSWRTLFDHGEADWPRFDDLETSQNTHAARLFSSGTTGLPKAAVLSHYNFVAQHYVAEEWPRRNYEVRRIVPLPFFHVAVGPRIHFSPLRDGSVTYTMRRFGLEPYLANLEKYAITDVLMVPPVVIAIIMSPLRHKYSMKSTKYAIAGAAPLGKEAQAKMKELMPPDSPFTQVWGMTETTCIATMFPYPEHDTTGSVGRPVPGIDIKLVDEEGRDITGYNVRGEMCVRGPTVIKGYLDNPEANKSWDADGFFHTGDIMYCDEKTKLWYVVDRKKELIKVRGFQVAPPEVEDVLLDHPQIVDAAVIGVDGGASGELPRAYIVKRSGPEGDKLTETDVHKHVNERLANFKRLAGGIVFMKEIPKTQSGKILKRVLREQAKKETGARL</sequence>
<dbReference type="CDD" id="cd05911">
    <property type="entry name" value="Firefly_Luc_like"/>
    <property type="match status" value="1"/>
</dbReference>
<comment type="similarity">
    <text evidence="1">Belongs to the ATP-dependent AMP-binding enzyme family.</text>
</comment>
<reference evidence="4" key="1">
    <citation type="journal article" date="2020" name="Stud. Mycol.">
        <title>101 Dothideomycetes genomes: a test case for predicting lifestyles and emergence of pathogens.</title>
        <authorList>
            <person name="Haridas S."/>
            <person name="Albert R."/>
            <person name="Binder M."/>
            <person name="Bloem J."/>
            <person name="Labutti K."/>
            <person name="Salamov A."/>
            <person name="Andreopoulos B."/>
            <person name="Baker S."/>
            <person name="Barry K."/>
            <person name="Bills G."/>
            <person name="Bluhm B."/>
            <person name="Cannon C."/>
            <person name="Castanera R."/>
            <person name="Culley D."/>
            <person name="Daum C."/>
            <person name="Ezra D."/>
            <person name="Gonzalez J."/>
            <person name="Henrissat B."/>
            <person name="Kuo A."/>
            <person name="Liang C."/>
            <person name="Lipzen A."/>
            <person name="Lutzoni F."/>
            <person name="Magnuson J."/>
            <person name="Mondo S."/>
            <person name="Nolan M."/>
            <person name="Ohm R."/>
            <person name="Pangilinan J."/>
            <person name="Park H.-J."/>
            <person name="Ramirez L."/>
            <person name="Alfaro M."/>
            <person name="Sun H."/>
            <person name="Tritt A."/>
            <person name="Yoshinaga Y."/>
            <person name="Zwiers L.-H."/>
            <person name="Turgeon B."/>
            <person name="Goodwin S."/>
            <person name="Spatafora J."/>
            <person name="Crous P."/>
            <person name="Grigoriev I."/>
        </authorList>
    </citation>
    <scope>NUCLEOTIDE SEQUENCE</scope>
    <source>
        <strain evidence="4">CBS 133067</strain>
    </source>
</reference>
<dbReference type="Pfam" id="PF00501">
    <property type="entry name" value="AMP-binding"/>
    <property type="match status" value="1"/>
</dbReference>
<evidence type="ECO:0000256" key="1">
    <source>
        <dbReference type="ARBA" id="ARBA00006432"/>
    </source>
</evidence>
<dbReference type="GO" id="GO:0016405">
    <property type="term" value="F:CoA-ligase activity"/>
    <property type="evidence" value="ECO:0007669"/>
    <property type="project" value="TreeGrafter"/>
</dbReference>
<dbReference type="OrthoDB" id="6509636at2759"/>
<evidence type="ECO:0000313" key="5">
    <source>
        <dbReference type="Proteomes" id="UP000799772"/>
    </source>
</evidence>
<feature type="domain" description="AMP-binding enzyme C-terminal" evidence="3">
    <location>
        <begin position="445"/>
        <end position="524"/>
    </location>
</feature>
<organism evidence="4 5">
    <name type="scientific">Rhizodiscina lignyota</name>
    <dbReference type="NCBI Taxonomy" id="1504668"/>
    <lineage>
        <taxon>Eukaryota</taxon>
        <taxon>Fungi</taxon>
        <taxon>Dikarya</taxon>
        <taxon>Ascomycota</taxon>
        <taxon>Pezizomycotina</taxon>
        <taxon>Dothideomycetes</taxon>
        <taxon>Pleosporomycetidae</taxon>
        <taxon>Aulographales</taxon>
        <taxon>Rhizodiscinaceae</taxon>
        <taxon>Rhizodiscina</taxon>
    </lineage>
</organism>
<comment type="caution">
    <text evidence="4">The sequence shown here is derived from an EMBL/GenBank/DDBJ whole genome shotgun (WGS) entry which is preliminary data.</text>
</comment>
<dbReference type="InterPro" id="IPR000873">
    <property type="entry name" value="AMP-dep_synth/lig_dom"/>
</dbReference>
<dbReference type="PANTHER" id="PTHR24096">
    <property type="entry name" value="LONG-CHAIN-FATTY-ACID--COA LIGASE"/>
    <property type="match status" value="1"/>
</dbReference>
<gene>
    <name evidence="4" type="ORF">NA57DRAFT_39294</name>
</gene>
<dbReference type="InterPro" id="IPR045851">
    <property type="entry name" value="AMP-bd_C_sf"/>
</dbReference>
<dbReference type="Pfam" id="PF13193">
    <property type="entry name" value="AMP-binding_C"/>
    <property type="match status" value="1"/>
</dbReference>
<dbReference type="PANTHER" id="PTHR24096:SF265">
    <property type="entry name" value="ENZYME, PUTATIVE (AFU_ORTHOLOGUE AFUA_5G14270)-RELATED"/>
    <property type="match status" value="1"/>
</dbReference>
<dbReference type="InterPro" id="IPR042099">
    <property type="entry name" value="ANL_N_sf"/>
</dbReference>
<protein>
    <submittedName>
        <fullName evidence="4">4-coumarate-CoA ligase-like protein</fullName>
    </submittedName>
</protein>
<dbReference type="SUPFAM" id="SSF56801">
    <property type="entry name" value="Acetyl-CoA synthetase-like"/>
    <property type="match status" value="1"/>
</dbReference>
<evidence type="ECO:0000259" key="2">
    <source>
        <dbReference type="Pfam" id="PF00501"/>
    </source>
</evidence>
<keyword evidence="5" id="KW-1185">Reference proteome</keyword>
<dbReference type="Gene3D" id="3.40.50.12780">
    <property type="entry name" value="N-terminal domain of ligase-like"/>
    <property type="match status" value="1"/>
</dbReference>
<proteinExistence type="inferred from homology"/>
<dbReference type="GO" id="GO:0019748">
    <property type="term" value="P:secondary metabolic process"/>
    <property type="evidence" value="ECO:0007669"/>
    <property type="project" value="TreeGrafter"/>
</dbReference>
<evidence type="ECO:0000313" key="4">
    <source>
        <dbReference type="EMBL" id="KAF2098816.1"/>
    </source>
</evidence>
<evidence type="ECO:0000259" key="3">
    <source>
        <dbReference type="Pfam" id="PF13193"/>
    </source>
</evidence>
<dbReference type="EMBL" id="ML978126">
    <property type="protein sequence ID" value="KAF2098816.1"/>
    <property type="molecule type" value="Genomic_DNA"/>
</dbReference>
<dbReference type="Proteomes" id="UP000799772">
    <property type="component" value="Unassembled WGS sequence"/>
</dbReference>
<name>A0A9P4M5K4_9PEZI</name>
<feature type="domain" description="AMP-dependent synthetase/ligase" evidence="2">
    <location>
        <begin position="27"/>
        <end position="394"/>
    </location>
</feature>
<dbReference type="InterPro" id="IPR025110">
    <property type="entry name" value="AMP-bd_C"/>
</dbReference>
<dbReference type="AlphaFoldDB" id="A0A9P4M5K4"/>
<dbReference type="Gene3D" id="3.30.300.30">
    <property type="match status" value="1"/>
</dbReference>
<keyword evidence="4" id="KW-0436">Ligase</keyword>
<dbReference type="FunFam" id="3.30.300.30:FF:000007">
    <property type="entry name" value="4-coumarate--CoA ligase 2"/>
    <property type="match status" value="1"/>
</dbReference>
<accession>A0A9P4M5K4</accession>